<gene>
    <name evidence="2" type="ORF">ACFFRH_41710</name>
</gene>
<organism evidence="2 3">
    <name type="scientific">Streptosporangium vulgare</name>
    <dbReference type="NCBI Taxonomy" id="46190"/>
    <lineage>
        <taxon>Bacteria</taxon>
        <taxon>Bacillati</taxon>
        <taxon>Actinomycetota</taxon>
        <taxon>Actinomycetes</taxon>
        <taxon>Streptosporangiales</taxon>
        <taxon>Streptosporangiaceae</taxon>
        <taxon>Streptosporangium</taxon>
    </lineage>
</organism>
<dbReference type="RefSeq" id="WP_386163549.1">
    <property type="nucleotide sequence ID" value="NZ_JBHMBS010000044.1"/>
</dbReference>
<sequence length="45" mass="4478">MDSPTAGWPSGETIATEPGPDGGHTLRSVPVLSPLGRRLAPPGAA</sequence>
<feature type="region of interest" description="Disordered" evidence="1">
    <location>
        <begin position="1"/>
        <end position="45"/>
    </location>
</feature>
<keyword evidence="3" id="KW-1185">Reference proteome</keyword>
<name>A0ABV5TSC0_9ACTN</name>
<protein>
    <submittedName>
        <fullName evidence="2">Uncharacterized protein</fullName>
    </submittedName>
</protein>
<reference evidence="2 3" key="1">
    <citation type="submission" date="2024-09" db="EMBL/GenBank/DDBJ databases">
        <authorList>
            <person name="Sun Q."/>
            <person name="Mori K."/>
        </authorList>
    </citation>
    <scope>NUCLEOTIDE SEQUENCE [LARGE SCALE GENOMIC DNA]</scope>
    <source>
        <strain evidence="2 3">JCM 3028</strain>
    </source>
</reference>
<evidence type="ECO:0000256" key="1">
    <source>
        <dbReference type="SAM" id="MobiDB-lite"/>
    </source>
</evidence>
<evidence type="ECO:0000313" key="3">
    <source>
        <dbReference type="Proteomes" id="UP001589610"/>
    </source>
</evidence>
<comment type="caution">
    <text evidence="2">The sequence shown here is derived from an EMBL/GenBank/DDBJ whole genome shotgun (WGS) entry which is preliminary data.</text>
</comment>
<dbReference type="Proteomes" id="UP001589610">
    <property type="component" value="Unassembled WGS sequence"/>
</dbReference>
<accession>A0ABV5TSC0</accession>
<dbReference type="EMBL" id="JBHMBS010000044">
    <property type="protein sequence ID" value="MFB9682027.1"/>
    <property type="molecule type" value="Genomic_DNA"/>
</dbReference>
<proteinExistence type="predicted"/>
<evidence type="ECO:0000313" key="2">
    <source>
        <dbReference type="EMBL" id="MFB9682027.1"/>
    </source>
</evidence>